<dbReference type="Proteomes" id="UP000596660">
    <property type="component" value="Unplaced"/>
</dbReference>
<dbReference type="SUPFAM" id="SSF53098">
    <property type="entry name" value="Ribonuclease H-like"/>
    <property type="match status" value="1"/>
</dbReference>
<feature type="compositionally biased region" description="Basic and acidic residues" evidence="11">
    <location>
        <begin position="13"/>
        <end position="31"/>
    </location>
</feature>
<dbReference type="SUPFAM" id="SSF57667">
    <property type="entry name" value="beta-beta-alpha zinc fingers"/>
    <property type="match status" value="1"/>
</dbReference>
<comment type="subcellular location">
    <subcellularLocation>
        <location evidence="1">Nucleus</location>
    </subcellularLocation>
</comment>
<keyword evidence="6" id="KW-0805">Transcription regulation</keyword>
<keyword evidence="7" id="KW-0238">DNA-binding</keyword>
<dbReference type="PANTHER" id="PTHR46481">
    <property type="entry name" value="ZINC FINGER BED DOMAIN-CONTAINING PROTEIN 4"/>
    <property type="match status" value="1"/>
</dbReference>
<evidence type="ECO:0000256" key="4">
    <source>
        <dbReference type="ARBA" id="ARBA00022771"/>
    </source>
</evidence>
<evidence type="ECO:0000256" key="8">
    <source>
        <dbReference type="ARBA" id="ARBA00023163"/>
    </source>
</evidence>
<keyword evidence="9" id="KW-0539">Nucleus</keyword>
<evidence type="ECO:0000259" key="12">
    <source>
        <dbReference type="PROSITE" id="PS50808"/>
    </source>
</evidence>
<dbReference type="AlphaFoldDB" id="A0A803N7L4"/>
<dbReference type="InterPro" id="IPR008906">
    <property type="entry name" value="HATC_C_dom"/>
</dbReference>
<evidence type="ECO:0000256" key="2">
    <source>
        <dbReference type="ARBA" id="ARBA00011738"/>
    </source>
</evidence>
<evidence type="ECO:0000256" key="11">
    <source>
        <dbReference type="SAM" id="MobiDB-lite"/>
    </source>
</evidence>
<dbReference type="GO" id="GO:0005634">
    <property type="term" value="C:nucleus"/>
    <property type="evidence" value="ECO:0007669"/>
    <property type="project" value="UniProtKB-SubCell"/>
</dbReference>
<keyword evidence="3" id="KW-0479">Metal-binding</keyword>
<dbReference type="InterPro" id="IPR025525">
    <property type="entry name" value="hAT-like_transposase_RNase-H"/>
</dbReference>
<dbReference type="InterPro" id="IPR036236">
    <property type="entry name" value="Znf_C2H2_sf"/>
</dbReference>
<evidence type="ECO:0000313" key="13">
    <source>
        <dbReference type="EnsemblPlants" id="AUR62041768-RA:cds"/>
    </source>
</evidence>
<evidence type="ECO:0000256" key="10">
    <source>
        <dbReference type="PROSITE-ProRule" id="PRU00027"/>
    </source>
</evidence>
<dbReference type="PROSITE" id="PS50808">
    <property type="entry name" value="ZF_BED"/>
    <property type="match status" value="1"/>
</dbReference>
<sequence>MTTNVGGVPDQPQSEHETDQVSQNQKKEQGAKRKRMKERSEVWEHFDKEDLPSGMQAICKYCGMSYKCGAKKNGTSVLWAHISRCRKYPFNTPKDSKQSLLSFKSAKEPSGGTSGLTYQKFDAGSIRKALSFMVIVDELPFKFVEVDNASSNDTAIGYMRRKINGWKTGVLKGRFLHMRCVAHIVNLVVSDGLKTVNESVQRVRHAVRFIKQSPARLQRFKKCVLDEKINTKKGLCLDVPTRWNSTYLMLNAAIELQDAFERYSGEDPHYVVDLNERDGKGSPDSDDWNNVRRLSEFLQAFYDLTLHVSGSLYVSLNLFFHELVSVAVLMKDLVSSDDVDMCLMACRMKEKYEKYWGDPEKINLLIFIAVVLDPRYKLDYVEWMITEIYDPIVASKLVDNVKVALNALYEEYRVSSGNDVNREEVFSSKDGKTPLSPKHKKIEVLKSKYKKHKCERDGDAKIELDKYLEEDTAEDIDEFDILSWWKFNCSRFPTVGRIARDVLVVPVSTVASESAFSTGGRVLDQFRSSLTPRVVKGLVCAQNWLRASPVPSIEECLEEVELLEEDLKNVAVGDADIDEVLEIID</sequence>
<comment type="subunit">
    <text evidence="2">Homodimer.</text>
</comment>
<feature type="domain" description="BED-type" evidence="12">
    <location>
        <begin position="37"/>
        <end position="92"/>
    </location>
</feature>
<evidence type="ECO:0000256" key="1">
    <source>
        <dbReference type="ARBA" id="ARBA00004123"/>
    </source>
</evidence>
<dbReference type="Pfam" id="PF05699">
    <property type="entry name" value="Dimer_Tnp_hAT"/>
    <property type="match status" value="1"/>
</dbReference>
<dbReference type="EnsemblPlants" id="AUR62041768-RA">
    <property type="protein sequence ID" value="AUR62041768-RA:cds"/>
    <property type="gene ID" value="AUR62041768"/>
</dbReference>
<organism evidence="13 14">
    <name type="scientific">Chenopodium quinoa</name>
    <name type="common">Quinoa</name>
    <dbReference type="NCBI Taxonomy" id="63459"/>
    <lineage>
        <taxon>Eukaryota</taxon>
        <taxon>Viridiplantae</taxon>
        <taxon>Streptophyta</taxon>
        <taxon>Embryophyta</taxon>
        <taxon>Tracheophyta</taxon>
        <taxon>Spermatophyta</taxon>
        <taxon>Magnoliopsida</taxon>
        <taxon>eudicotyledons</taxon>
        <taxon>Gunneridae</taxon>
        <taxon>Pentapetalae</taxon>
        <taxon>Caryophyllales</taxon>
        <taxon>Chenopodiaceae</taxon>
        <taxon>Chenopodioideae</taxon>
        <taxon>Atripliceae</taxon>
        <taxon>Chenopodium</taxon>
    </lineage>
</organism>
<dbReference type="Pfam" id="PF14372">
    <property type="entry name" value="hAT-like_RNase-H"/>
    <property type="match status" value="1"/>
</dbReference>
<dbReference type="InterPro" id="IPR052035">
    <property type="entry name" value="ZnF_BED_domain_contain"/>
</dbReference>
<dbReference type="Pfam" id="PF02892">
    <property type="entry name" value="zf-BED"/>
    <property type="match status" value="1"/>
</dbReference>
<keyword evidence="14" id="KW-1185">Reference proteome</keyword>
<dbReference type="GO" id="GO:0008270">
    <property type="term" value="F:zinc ion binding"/>
    <property type="evidence" value="ECO:0007669"/>
    <property type="project" value="UniProtKB-KW"/>
</dbReference>
<keyword evidence="5" id="KW-0862">Zinc</keyword>
<evidence type="ECO:0000256" key="6">
    <source>
        <dbReference type="ARBA" id="ARBA00023015"/>
    </source>
</evidence>
<dbReference type="GO" id="GO:0046983">
    <property type="term" value="F:protein dimerization activity"/>
    <property type="evidence" value="ECO:0007669"/>
    <property type="project" value="InterPro"/>
</dbReference>
<dbReference type="GO" id="GO:0003677">
    <property type="term" value="F:DNA binding"/>
    <property type="evidence" value="ECO:0007669"/>
    <property type="project" value="UniProtKB-KW"/>
</dbReference>
<proteinExistence type="predicted"/>
<dbReference type="InterPro" id="IPR003656">
    <property type="entry name" value="Znf_BED"/>
</dbReference>
<evidence type="ECO:0000256" key="3">
    <source>
        <dbReference type="ARBA" id="ARBA00022723"/>
    </source>
</evidence>
<evidence type="ECO:0000256" key="5">
    <source>
        <dbReference type="ARBA" id="ARBA00022833"/>
    </source>
</evidence>
<accession>A0A803N7L4</accession>
<dbReference type="InterPro" id="IPR012337">
    <property type="entry name" value="RNaseH-like_sf"/>
</dbReference>
<keyword evidence="4 10" id="KW-0863">Zinc-finger</keyword>
<evidence type="ECO:0000313" key="14">
    <source>
        <dbReference type="Proteomes" id="UP000596660"/>
    </source>
</evidence>
<reference evidence="13" key="1">
    <citation type="journal article" date="2017" name="Nature">
        <title>The genome of Chenopodium quinoa.</title>
        <authorList>
            <person name="Jarvis D.E."/>
            <person name="Ho Y.S."/>
            <person name="Lightfoot D.J."/>
            <person name="Schmoeckel S.M."/>
            <person name="Li B."/>
            <person name="Borm T.J.A."/>
            <person name="Ohyanagi H."/>
            <person name="Mineta K."/>
            <person name="Michell C.T."/>
            <person name="Saber N."/>
            <person name="Kharbatia N.M."/>
            <person name="Rupper R.R."/>
            <person name="Sharp A.R."/>
            <person name="Dally N."/>
            <person name="Boughton B.A."/>
            <person name="Woo Y.H."/>
            <person name="Gao G."/>
            <person name="Schijlen E.G.W.M."/>
            <person name="Guo X."/>
            <person name="Momin A.A."/>
            <person name="Negrao S."/>
            <person name="Al-Babili S."/>
            <person name="Gehring C."/>
            <person name="Roessner U."/>
            <person name="Jung C."/>
            <person name="Murphy K."/>
            <person name="Arold S.T."/>
            <person name="Gojobori T."/>
            <person name="van der Linden C.G."/>
            <person name="van Loo E.N."/>
            <person name="Jellen E.N."/>
            <person name="Maughan P.J."/>
            <person name="Tester M."/>
        </authorList>
    </citation>
    <scope>NUCLEOTIDE SEQUENCE [LARGE SCALE GENOMIC DNA]</scope>
    <source>
        <strain evidence="13">cv. PI 614886</strain>
    </source>
</reference>
<dbReference type="PANTHER" id="PTHR46481:SF7">
    <property type="entry name" value="ZINC FINGER BED DOMAIN-CONTAINING PROTEIN RICESLEEPER 2-LIKE"/>
    <property type="match status" value="1"/>
</dbReference>
<evidence type="ECO:0000256" key="7">
    <source>
        <dbReference type="ARBA" id="ARBA00023125"/>
    </source>
</evidence>
<protein>
    <recommendedName>
        <fullName evidence="12">BED-type domain-containing protein</fullName>
    </recommendedName>
</protein>
<feature type="region of interest" description="Disordered" evidence="11">
    <location>
        <begin position="1"/>
        <end position="39"/>
    </location>
</feature>
<dbReference type="Gramene" id="AUR62041768-RA">
    <property type="protein sequence ID" value="AUR62041768-RA:cds"/>
    <property type="gene ID" value="AUR62041768"/>
</dbReference>
<reference evidence="13" key="2">
    <citation type="submission" date="2021-03" db="UniProtKB">
        <authorList>
            <consortium name="EnsemblPlants"/>
        </authorList>
    </citation>
    <scope>IDENTIFICATION</scope>
</reference>
<keyword evidence="8" id="KW-0804">Transcription</keyword>
<evidence type="ECO:0000256" key="9">
    <source>
        <dbReference type="ARBA" id="ARBA00023242"/>
    </source>
</evidence>
<dbReference type="SMART" id="SM00614">
    <property type="entry name" value="ZnF_BED"/>
    <property type="match status" value="1"/>
</dbReference>
<name>A0A803N7L4_CHEQI</name>